<protein>
    <recommendedName>
        <fullName evidence="5">ADP-ribosylglycohydrolase</fullName>
    </recommendedName>
</protein>
<dbReference type="PROSITE" id="PS50088">
    <property type="entry name" value="ANK_REPEAT"/>
    <property type="match status" value="6"/>
</dbReference>
<dbReference type="PANTHER" id="PTHR24121">
    <property type="entry name" value="NO MECHANORECEPTOR POTENTIAL C, ISOFORM D-RELATED"/>
    <property type="match status" value="1"/>
</dbReference>
<feature type="repeat" description="ANK" evidence="2">
    <location>
        <begin position="512"/>
        <end position="544"/>
    </location>
</feature>
<name>A0A8H4M4S3_9EURO</name>
<comment type="caution">
    <text evidence="3">The sequence shown here is derived from an EMBL/GenBank/DDBJ whole genome shotgun (WGS) entry which is preliminary data.</text>
</comment>
<dbReference type="PANTHER" id="PTHR24121:SF23">
    <property type="entry name" value="NO MECHANORECEPTOR POTENTIAL C, ISOFORM H"/>
    <property type="match status" value="1"/>
</dbReference>
<reference evidence="3" key="2">
    <citation type="submission" date="2020-04" db="EMBL/GenBank/DDBJ databases">
        <authorList>
            <person name="Santos R.A.C."/>
            <person name="Steenwyk J.L."/>
            <person name="Rivero-Menendez O."/>
            <person name="Mead M.E."/>
            <person name="Silva L.P."/>
            <person name="Bastos R.W."/>
            <person name="Alastruey-Izquierdo A."/>
            <person name="Goldman G.H."/>
            <person name="Rokas A."/>
        </authorList>
    </citation>
    <scope>NUCLEOTIDE SEQUENCE</scope>
    <source>
        <strain evidence="3">CNM-CM6805</strain>
    </source>
</reference>
<dbReference type="Gene3D" id="1.25.40.20">
    <property type="entry name" value="Ankyrin repeat-containing domain"/>
    <property type="match status" value="2"/>
</dbReference>
<feature type="binding site" evidence="1">
    <location>
        <position position="55"/>
    </location>
    <ligand>
        <name>Mg(2+)</name>
        <dbReference type="ChEBI" id="CHEBI:18420"/>
        <label>1</label>
    </ligand>
</feature>
<dbReference type="Proteomes" id="UP000653565">
    <property type="component" value="Unassembled WGS sequence"/>
</dbReference>
<dbReference type="Pfam" id="PF03747">
    <property type="entry name" value="ADP_ribosyl_GH"/>
    <property type="match status" value="1"/>
</dbReference>
<dbReference type="InterPro" id="IPR002110">
    <property type="entry name" value="Ankyrin_rpt"/>
</dbReference>
<feature type="binding site" evidence="1">
    <location>
        <position position="283"/>
    </location>
    <ligand>
        <name>Mg(2+)</name>
        <dbReference type="ChEBI" id="CHEBI:18420"/>
        <label>1</label>
    </ligand>
</feature>
<evidence type="ECO:0000313" key="4">
    <source>
        <dbReference type="Proteomes" id="UP000653565"/>
    </source>
</evidence>
<feature type="binding site" evidence="1">
    <location>
        <position position="284"/>
    </location>
    <ligand>
        <name>Mg(2+)</name>
        <dbReference type="ChEBI" id="CHEBI:18420"/>
        <label>1</label>
    </ligand>
</feature>
<dbReference type="PROSITE" id="PS50297">
    <property type="entry name" value="ANK_REP_REGION"/>
    <property type="match status" value="6"/>
</dbReference>
<keyword evidence="4" id="KW-1185">Reference proteome</keyword>
<dbReference type="AlphaFoldDB" id="A0A8H4M4S3"/>
<dbReference type="GO" id="GO:0046872">
    <property type="term" value="F:metal ion binding"/>
    <property type="evidence" value="ECO:0007669"/>
    <property type="project" value="UniProtKB-KW"/>
</dbReference>
<evidence type="ECO:0000256" key="1">
    <source>
        <dbReference type="PIRSR" id="PIRSR605502-1"/>
    </source>
</evidence>
<feature type="binding site" evidence="1">
    <location>
        <position position="57"/>
    </location>
    <ligand>
        <name>Mg(2+)</name>
        <dbReference type="ChEBI" id="CHEBI:18420"/>
        <label>1</label>
    </ligand>
</feature>
<dbReference type="Gene3D" id="1.10.4080.10">
    <property type="entry name" value="ADP-ribosylation/Crystallin J1"/>
    <property type="match status" value="1"/>
</dbReference>
<accession>A0A8H4M4S3</accession>
<dbReference type="SUPFAM" id="SSF101478">
    <property type="entry name" value="ADP-ribosylglycohydrolase"/>
    <property type="match status" value="1"/>
</dbReference>
<keyword evidence="1" id="KW-0460">Magnesium</keyword>
<feature type="repeat" description="ANK" evidence="2">
    <location>
        <begin position="445"/>
        <end position="477"/>
    </location>
</feature>
<gene>
    <name evidence="3" type="ORF">CNMCM6805_002244</name>
</gene>
<organism evidence="3 4">
    <name type="scientific">Aspergillus fumigatiaffinis</name>
    <dbReference type="NCBI Taxonomy" id="340414"/>
    <lineage>
        <taxon>Eukaryota</taxon>
        <taxon>Fungi</taxon>
        <taxon>Dikarya</taxon>
        <taxon>Ascomycota</taxon>
        <taxon>Pezizomycotina</taxon>
        <taxon>Eurotiomycetes</taxon>
        <taxon>Eurotiomycetidae</taxon>
        <taxon>Eurotiales</taxon>
        <taxon>Aspergillaceae</taxon>
        <taxon>Aspergillus</taxon>
        <taxon>Aspergillus subgen. Fumigati</taxon>
    </lineage>
</organism>
<proteinExistence type="predicted"/>
<sequence length="648" mass="71307">METPTVQSRIKGSIFGVAVVDALGGPVEFQPRGSFQPVTHFMHNDTFDVPPGTWTDDTSMTLCLAQSLIASNGNFIPQAAIRNYIKWYENGYLSAIDECFDIGSGTRQALMIWKHYFDRSPDIREDDPSGHEGGQPQIDKALKREMFCGNGSLMRVAPIGLVYFRDMDRALSYAALSSDATHPYPTCAECCRIYTGLIVRAMNGASKEDLAKEFASIVFTDVKVKQRLDRYSSLSDWENTDEDDIKSSGYVLSTLEAALWAFFTTSTFESGAVKVVNLGDDADTVGAVYGGLAGAYYGIQQIPAEWIAGLQKKDVVEEIASDDSSSFKDEFNAIRTALNSGLHLPGDVYRLSLVNKALYNLLQDSLYRRHLQPGSSRHNGTYLHVATHENHLSLLQRLVERGGNLQKLKDIGRSPLHYAVVRKHKDVCRWLTTIDPATIEQCNGQGATPLLIAAKAREWDLCRVLIECGADVNAAGPSHRWTCLHYAAREGLREVVELILNHGGDLGAVTKGGATPLRMAVRSNNTEVFKLLVDHGADIHAVDDAGASIVHWALEDGSLTNLELLVELGASVRVKDARGQTPLHWAAQLGHVEICEWMMRYGGAQEDVSAQCNGFLTPLYYAAKEGLREACRVLQNHGGDFGDLFTME</sequence>
<keyword evidence="2" id="KW-0040">ANK repeat</keyword>
<dbReference type="SMART" id="SM00248">
    <property type="entry name" value="ANK"/>
    <property type="match status" value="8"/>
</dbReference>
<feature type="repeat" description="ANK" evidence="2">
    <location>
        <begin position="479"/>
        <end position="511"/>
    </location>
</feature>
<evidence type="ECO:0000313" key="3">
    <source>
        <dbReference type="EMBL" id="KAF4228332.1"/>
    </source>
</evidence>
<feature type="repeat" description="ANK" evidence="2">
    <location>
        <begin position="378"/>
        <end position="410"/>
    </location>
</feature>
<feature type="repeat" description="ANK" evidence="2">
    <location>
        <begin position="545"/>
        <end position="577"/>
    </location>
</feature>
<comment type="cofactor">
    <cofactor evidence="1">
        <name>Mg(2+)</name>
        <dbReference type="ChEBI" id="CHEBI:18420"/>
    </cofactor>
    <text evidence="1">Binds 2 magnesium ions per subunit.</text>
</comment>
<reference evidence="3" key="1">
    <citation type="journal article" date="2020" name="bioRxiv">
        <title>Genomic and phenotypic heterogeneity of clinical isolates of the human pathogens Aspergillus fumigatus, Aspergillus lentulus and Aspergillus fumigatiaffinis.</title>
        <authorList>
            <person name="dos Santos R.A.C."/>
            <person name="Steenwyk J.L."/>
            <person name="Rivero-Menendez O."/>
            <person name="Mead M.E."/>
            <person name="Silva L.P."/>
            <person name="Bastos R.W."/>
            <person name="Alastruey-Izquierdo A."/>
            <person name="Goldman G.H."/>
            <person name="Rokas A."/>
        </authorList>
    </citation>
    <scope>NUCLEOTIDE SEQUENCE</scope>
    <source>
        <strain evidence="3">CNM-CM6805</strain>
    </source>
</reference>
<feature type="binding site" evidence="1">
    <location>
        <position position="281"/>
    </location>
    <ligand>
        <name>Mg(2+)</name>
        <dbReference type="ChEBI" id="CHEBI:18420"/>
        <label>1</label>
    </ligand>
</feature>
<keyword evidence="1" id="KW-0479">Metal-binding</keyword>
<dbReference type="InterPro" id="IPR036770">
    <property type="entry name" value="Ankyrin_rpt-contain_sf"/>
</dbReference>
<dbReference type="InterPro" id="IPR036705">
    <property type="entry name" value="Ribosyl_crysJ1_sf"/>
</dbReference>
<feature type="repeat" description="ANK" evidence="2">
    <location>
        <begin position="578"/>
        <end position="602"/>
    </location>
</feature>
<dbReference type="Pfam" id="PF12796">
    <property type="entry name" value="Ank_2"/>
    <property type="match status" value="3"/>
</dbReference>
<dbReference type="PRINTS" id="PR01415">
    <property type="entry name" value="ANKYRIN"/>
</dbReference>
<feature type="binding site" evidence="1">
    <location>
        <position position="56"/>
    </location>
    <ligand>
        <name>Mg(2+)</name>
        <dbReference type="ChEBI" id="CHEBI:18420"/>
        <label>1</label>
    </ligand>
</feature>
<dbReference type="InterPro" id="IPR005502">
    <property type="entry name" value="Ribosyl_crysJ1"/>
</dbReference>
<evidence type="ECO:0000256" key="2">
    <source>
        <dbReference type="PROSITE-ProRule" id="PRU00023"/>
    </source>
</evidence>
<dbReference type="Pfam" id="PF00023">
    <property type="entry name" value="Ank"/>
    <property type="match status" value="1"/>
</dbReference>
<dbReference type="SUPFAM" id="SSF48403">
    <property type="entry name" value="Ankyrin repeat"/>
    <property type="match status" value="1"/>
</dbReference>
<dbReference type="EMBL" id="JAAAPX010000155">
    <property type="protein sequence ID" value="KAF4228332.1"/>
    <property type="molecule type" value="Genomic_DNA"/>
</dbReference>
<evidence type="ECO:0008006" key="5">
    <source>
        <dbReference type="Google" id="ProtNLM"/>
    </source>
</evidence>